<dbReference type="AlphaFoldDB" id="A0A3E3I4G7"/>
<dbReference type="InterPro" id="IPR002528">
    <property type="entry name" value="MATE_fam"/>
</dbReference>
<sequence>MSAGVNESRMGTERIGRLMVSMAVPSIIAQIINILYNIVDRIYIGHIPGVGAAALTGVGITFPIITLISAFSAFVGMGGAPLAAIWMGKGDRKHAEKILGSGACLLVIFTIVLMAVFYLFQKPFLYMFGASDATIGYSLDYMSIYLLGTLFVELALGLNPFIISQGRSRIAMISIVIGAVVNIALDPLFIFVFGWGVKGAAIATVLSQAVSAAWNVNFLMGKKSSLRLSFYNIRPDFRIMGQICSLGISPFIMRATESLISIVLNRGLQMYGGDLYVGSLTIMQSVLQLFSAPLTGFTQGVQPIISYNYGAGKFDRVKKLYRSMIAVSFTISFVANMMAMCFPALYASLFTNDEELIGLVSRVMPVFLFGMLFFGLQNGIQPTFLALGQAKISLFIAMFRKVILLVPLALVLPRFFGVMGIYYAEPVSDIISAATACILFALNIKKILSKEYLARIH</sequence>
<dbReference type="RefSeq" id="WP_117531845.1">
    <property type="nucleotide sequence ID" value="NZ_QVLU01000055.1"/>
</dbReference>
<dbReference type="GO" id="GO:0015297">
    <property type="term" value="F:antiporter activity"/>
    <property type="evidence" value="ECO:0007669"/>
    <property type="project" value="InterPro"/>
</dbReference>
<feature type="transmembrane region" description="Helical" evidence="10">
    <location>
        <begin position="18"/>
        <end position="39"/>
    </location>
</feature>
<dbReference type="PIRSF" id="PIRSF006603">
    <property type="entry name" value="DinF"/>
    <property type="match status" value="1"/>
</dbReference>
<protein>
    <recommendedName>
        <fullName evidence="3">Multidrug export protein MepA</fullName>
    </recommendedName>
</protein>
<proteinExistence type="inferred from homology"/>
<feature type="transmembrane region" description="Helical" evidence="10">
    <location>
        <begin position="402"/>
        <end position="424"/>
    </location>
</feature>
<evidence type="ECO:0000256" key="9">
    <source>
        <dbReference type="ARBA" id="ARBA00023251"/>
    </source>
</evidence>
<evidence type="ECO:0000256" key="1">
    <source>
        <dbReference type="ARBA" id="ARBA00004651"/>
    </source>
</evidence>
<dbReference type="GO" id="GO:0042910">
    <property type="term" value="F:xenobiotic transmembrane transporter activity"/>
    <property type="evidence" value="ECO:0007669"/>
    <property type="project" value="InterPro"/>
</dbReference>
<dbReference type="PANTHER" id="PTHR43823">
    <property type="entry name" value="SPORULATION PROTEIN YKVU"/>
    <property type="match status" value="1"/>
</dbReference>
<gene>
    <name evidence="11" type="ORF">DWY69_29810</name>
</gene>
<dbReference type="InterPro" id="IPR048279">
    <property type="entry name" value="MdtK-like"/>
</dbReference>
<accession>A0A3E3I4G7</accession>
<feature type="transmembrane region" description="Helical" evidence="10">
    <location>
        <begin position="323"/>
        <end position="346"/>
    </location>
</feature>
<keyword evidence="6 10" id="KW-0812">Transmembrane</keyword>
<keyword evidence="5" id="KW-1003">Cell membrane</keyword>
<evidence type="ECO:0000313" key="11">
    <source>
        <dbReference type="EMBL" id="RGE60186.1"/>
    </source>
</evidence>
<evidence type="ECO:0000256" key="6">
    <source>
        <dbReference type="ARBA" id="ARBA00022692"/>
    </source>
</evidence>
<feature type="transmembrane region" description="Helical" evidence="10">
    <location>
        <begin position="199"/>
        <end position="220"/>
    </location>
</feature>
<keyword evidence="4" id="KW-0813">Transport</keyword>
<evidence type="ECO:0000256" key="3">
    <source>
        <dbReference type="ARBA" id="ARBA00022106"/>
    </source>
</evidence>
<reference evidence="11 12" key="1">
    <citation type="submission" date="2018-08" db="EMBL/GenBank/DDBJ databases">
        <title>A genome reference for cultivated species of the human gut microbiota.</title>
        <authorList>
            <person name="Zou Y."/>
            <person name="Xue W."/>
            <person name="Luo G."/>
        </authorList>
    </citation>
    <scope>NUCLEOTIDE SEQUENCE [LARGE SCALE GENOMIC DNA]</scope>
    <source>
        <strain evidence="11 12">AF26-4BH</strain>
    </source>
</reference>
<evidence type="ECO:0000256" key="2">
    <source>
        <dbReference type="ARBA" id="ARBA00008417"/>
    </source>
</evidence>
<dbReference type="PANTHER" id="PTHR43823:SF3">
    <property type="entry name" value="MULTIDRUG EXPORT PROTEIN MEPA"/>
    <property type="match status" value="1"/>
</dbReference>
<evidence type="ECO:0000313" key="12">
    <source>
        <dbReference type="Proteomes" id="UP000261166"/>
    </source>
</evidence>
<dbReference type="InterPro" id="IPR045070">
    <property type="entry name" value="MATE_MepA-like"/>
</dbReference>
<dbReference type="GO" id="GO:0046677">
    <property type="term" value="P:response to antibiotic"/>
    <property type="evidence" value="ECO:0007669"/>
    <property type="project" value="UniProtKB-KW"/>
</dbReference>
<dbReference type="EMBL" id="QVLU01000055">
    <property type="protein sequence ID" value="RGE60186.1"/>
    <property type="molecule type" value="Genomic_DNA"/>
</dbReference>
<feature type="transmembrane region" description="Helical" evidence="10">
    <location>
        <begin position="170"/>
        <end position="193"/>
    </location>
</feature>
<keyword evidence="9" id="KW-0046">Antibiotic resistance</keyword>
<feature type="transmembrane region" description="Helical" evidence="10">
    <location>
        <begin position="366"/>
        <end position="390"/>
    </location>
</feature>
<dbReference type="NCBIfam" id="TIGR00797">
    <property type="entry name" value="matE"/>
    <property type="match status" value="1"/>
</dbReference>
<evidence type="ECO:0000256" key="5">
    <source>
        <dbReference type="ARBA" id="ARBA00022475"/>
    </source>
</evidence>
<feature type="transmembrane region" description="Helical" evidence="10">
    <location>
        <begin position="430"/>
        <end position="448"/>
    </location>
</feature>
<dbReference type="CDD" id="cd13143">
    <property type="entry name" value="MATE_MepA_like"/>
    <property type="match status" value="1"/>
</dbReference>
<comment type="similarity">
    <text evidence="2">Belongs to the multi antimicrobial extrusion (MATE) (TC 2.A.66.1) family. MepA subfamily.</text>
</comment>
<dbReference type="Pfam" id="PF01554">
    <property type="entry name" value="MatE"/>
    <property type="match status" value="2"/>
</dbReference>
<comment type="caution">
    <text evidence="11">The sequence shown here is derived from an EMBL/GenBank/DDBJ whole genome shotgun (WGS) entry which is preliminary data.</text>
</comment>
<comment type="subcellular location">
    <subcellularLocation>
        <location evidence="1">Cell membrane</location>
        <topology evidence="1">Multi-pass membrane protein</topology>
    </subcellularLocation>
</comment>
<evidence type="ECO:0000256" key="4">
    <source>
        <dbReference type="ARBA" id="ARBA00022448"/>
    </source>
</evidence>
<keyword evidence="8 10" id="KW-0472">Membrane</keyword>
<keyword evidence="7 10" id="KW-1133">Transmembrane helix</keyword>
<feature type="transmembrane region" description="Helical" evidence="10">
    <location>
        <begin position="59"/>
        <end position="86"/>
    </location>
</feature>
<feature type="transmembrane region" description="Helical" evidence="10">
    <location>
        <begin position="98"/>
        <end position="121"/>
    </location>
</feature>
<evidence type="ECO:0000256" key="8">
    <source>
        <dbReference type="ARBA" id="ARBA00023136"/>
    </source>
</evidence>
<dbReference type="InterPro" id="IPR051327">
    <property type="entry name" value="MATE_MepA_subfamily"/>
</dbReference>
<organism evidence="11 12">
    <name type="scientific">Eisenbergiella massiliensis</name>
    <dbReference type="NCBI Taxonomy" id="1720294"/>
    <lineage>
        <taxon>Bacteria</taxon>
        <taxon>Bacillati</taxon>
        <taxon>Bacillota</taxon>
        <taxon>Clostridia</taxon>
        <taxon>Lachnospirales</taxon>
        <taxon>Lachnospiraceae</taxon>
        <taxon>Eisenbergiella</taxon>
    </lineage>
</organism>
<evidence type="ECO:0000256" key="7">
    <source>
        <dbReference type="ARBA" id="ARBA00022989"/>
    </source>
</evidence>
<feature type="transmembrane region" description="Helical" evidence="10">
    <location>
        <begin position="141"/>
        <end position="163"/>
    </location>
</feature>
<evidence type="ECO:0000256" key="10">
    <source>
        <dbReference type="SAM" id="Phobius"/>
    </source>
</evidence>
<dbReference type="GO" id="GO:0005886">
    <property type="term" value="C:plasma membrane"/>
    <property type="evidence" value="ECO:0007669"/>
    <property type="project" value="UniProtKB-SubCell"/>
</dbReference>
<name>A0A3E3I4G7_9FIRM</name>
<dbReference type="Proteomes" id="UP000261166">
    <property type="component" value="Unassembled WGS sequence"/>
</dbReference>
<dbReference type="OrthoDB" id="9811110at2"/>